<reference evidence="1 2" key="1">
    <citation type="submission" date="2019-08" db="EMBL/GenBank/DDBJ databases">
        <title>The genome of the soybean aphid Biotype 1, its phylome, world population structure and adaptation to the North American continent.</title>
        <authorList>
            <person name="Giordano R."/>
            <person name="Donthu R.K."/>
            <person name="Hernandez A.G."/>
            <person name="Wright C.L."/>
            <person name="Zimin A.V."/>
        </authorList>
    </citation>
    <scope>NUCLEOTIDE SEQUENCE [LARGE SCALE GENOMIC DNA]</scope>
    <source>
        <tissue evidence="1">Whole aphids</tissue>
    </source>
</reference>
<evidence type="ECO:0008006" key="3">
    <source>
        <dbReference type="Google" id="ProtNLM"/>
    </source>
</evidence>
<accession>A0A6G0SWT2</accession>
<dbReference type="PANTHER" id="PTHR46289:SF14">
    <property type="entry name" value="DUF4371 DOMAIN-CONTAINING PROTEIN"/>
    <property type="match status" value="1"/>
</dbReference>
<organism evidence="1 2">
    <name type="scientific">Aphis glycines</name>
    <name type="common">Soybean aphid</name>
    <dbReference type="NCBI Taxonomy" id="307491"/>
    <lineage>
        <taxon>Eukaryota</taxon>
        <taxon>Metazoa</taxon>
        <taxon>Ecdysozoa</taxon>
        <taxon>Arthropoda</taxon>
        <taxon>Hexapoda</taxon>
        <taxon>Insecta</taxon>
        <taxon>Pterygota</taxon>
        <taxon>Neoptera</taxon>
        <taxon>Paraneoptera</taxon>
        <taxon>Hemiptera</taxon>
        <taxon>Sternorrhyncha</taxon>
        <taxon>Aphidomorpha</taxon>
        <taxon>Aphidoidea</taxon>
        <taxon>Aphididae</taxon>
        <taxon>Aphidini</taxon>
        <taxon>Aphis</taxon>
        <taxon>Aphis</taxon>
    </lineage>
</organism>
<evidence type="ECO:0000313" key="1">
    <source>
        <dbReference type="EMBL" id="KAE9522414.1"/>
    </source>
</evidence>
<gene>
    <name evidence="1" type="ORF">AGLY_017173</name>
</gene>
<dbReference type="EMBL" id="VYZN01001214">
    <property type="protein sequence ID" value="KAE9522414.1"/>
    <property type="molecule type" value="Genomic_DNA"/>
</dbReference>
<keyword evidence="2" id="KW-1185">Reference proteome</keyword>
<dbReference type="OrthoDB" id="6627548at2759"/>
<dbReference type="PANTHER" id="PTHR46289">
    <property type="entry name" value="52 KDA REPRESSOR OF THE INHIBITOR OF THE PROTEIN KINASE-LIKE PROTEIN-RELATED"/>
    <property type="match status" value="1"/>
</dbReference>
<sequence>MSGKFNGVQSKETRIVFNTIESLYKHFSHPTKNKTLVTMQRKLEVKISKINSLSDTRWNCRWKNCESVINNYEASRYTFNNAKESFVIFLFILHYVLSSINILGNKFQDKSATLGETGNQINSVILSFENARSTIGFSDLCLNIKTFCDKNEVKLILPFQTQVSKRIRHKPNVFEDNLLTTATSAESFNSTETNSTSVEKYYRFKILDCIIVNLKKRFSTESLQMAEAVNNFIKLDFKKNELFINHYKCSIRNACCEDLSTSKSSINFEALISVLSKNIYLNMHKRMQVAVSLPISSTTCEHSAMRRIKTWLRSSMLQNRFNNLAIISIENNISKKIDNEYYIYLQKKKIDTLFKINIFSFIIKKSGFDMQ</sequence>
<dbReference type="AlphaFoldDB" id="A0A6G0SWT2"/>
<comment type="caution">
    <text evidence="1">The sequence shown here is derived from an EMBL/GenBank/DDBJ whole genome shotgun (WGS) entry which is preliminary data.</text>
</comment>
<proteinExistence type="predicted"/>
<protein>
    <recommendedName>
        <fullName evidence="3">HAT C-terminal dimerisation domain-containing protein</fullName>
    </recommendedName>
</protein>
<evidence type="ECO:0000313" key="2">
    <source>
        <dbReference type="Proteomes" id="UP000475862"/>
    </source>
</evidence>
<dbReference type="InterPro" id="IPR052958">
    <property type="entry name" value="IFN-induced_PKR_regulator"/>
</dbReference>
<dbReference type="Proteomes" id="UP000475862">
    <property type="component" value="Unassembled WGS sequence"/>
</dbReference>
<name>A0A6G0SWT2_APHGL</name>